<evidence type="ECO:0000256" key="6">
    <source>
        <dbReference type="ARBA" id="ARBA00022968"/>
    </source>
</evidence>
<dbReference type="InterPro" id="IPR050943">
    <property type="entry name" value="Glycosyltr_29_Sialyltrsf"/>
</dbReference>
<keyword evidence="8" id="KW-0333">Golgi apparatus</keyword>
<dbReference type="Pfam" id="PF00777">
    <property type="entry name" value="Glyco_transf_29"/>
    <property type="match status" value="1"/>
</dbReference>
<evidence type="ECO:0000256" key="2">
    <source>
        <dbReference type="ARBA" id="ARBA00006003"/>
    </source>
</evidence>
<comment type="subcellular location">
    <subcellularLocation>
        <location evidence="1">Golgi apparatus membrane</location>
        <topology evidence="1">Single-pass type II membrane protein</topology>
    </subcellularLocation>
</comment>
<dbReference type="GO" id="GO:0009311">
    <property type="term" value="P:oligosaccharide metabolic process"/>
    <property type="evidence" value="ECO:0007669"/>
    <property type="project" value="TreeGrafter"/>
</dbReference>
<keyword evidence="12" id="KW-1185">Reference proteome</keyword>
<dbReference type="PANTHER" id="PTHR11987">
    <property type="entry name" value="ALPHA-2,8-SIALYLTRANSFERASE"/>
    <property type="match status" value="1"/>
</dbReference>
<evidence type="ECO:0000256" key="5">
    <source>
        <dbReference type="ARBA" id="ARBA00022692"/>
    </source>
</evidence>
<evidence type="ECO:0000256" key="1">
    <source>
        <dbReference type="ARBA" id="ARBA00004323"/>
    </source>
</evidence>
<sequence length="408" mass="47124">MVVSKVKRLSCHCLHVFGWLMLAGQMLWGARLVTEDTACNCAAVGARPSIAVDTKVHGWDVKNMRRIFEMPGTEEFPDKEEAQMVLQDDPSLLGKLPDREFDKQAVEKMRAELLEKTAPREYLYATKKNLPIGAIIHFLEESDKTAKRQILPIHHRAFPEDIQLPNSTLRRCSVVQNGGILRGSRCGKEIDSADYVFRDDIPPLTYQALHGKDGDYVQHHVTYYKDVGNKTNFVTASPSLLLHYLDTAEEKDLVVLRRHLKQYKEPGSLIWTHMFDTEKKAQLVLRIMFYGTILKRMGMVSTMVTSHQRFLQGVQDFWKELNLKTPRASHGLMLTAISMALCEETHLYGVWPFPVDYEGRQVPYRYYYGHDSDMKLESSEYDLQEEFDLLRMFHKRGLLKLHIGECRD</sequence>
<evidence type="ECO:0000256" key="10">
    <source>
        <dbReference type="ARBA" id="ARBA00023180"/>
    </source>
</evidence>
<dbReference type="GO" id="GO:0006491">
    <property type="term" value="P:N-glycan processing"/>
    <property type="evidence" value="ECO:0007669"/>
    <property type="project" value="TreeGrafter"/>
</dbReference>
<evidence type="ECO:0000256" key="3">
    <source>
        <dbReference type="ARBA" id="ARBA00022676"/>
    </source>
</evidence>
<keyword evidence="3" id="KW-0328">Glycosyltransferase</keyword>
<dbReference type="PANTHER" id="PTHR11987:SF53">
    <property type="entry name" value="ALPHA-2,8-SIALYLTRANSFERASE 8F-LIKE"/>
    <property type="match status" value="1"/>
</dbReference>
<evidence type="ECO:0000313" key="12">
    <source>
        <dbReference type="Proteomes" id="UP000838412"/>
    </source>
</evidence>
<proteinExistence type="inferred from homology"/>
<keyword evidence="7" id="KW-1133">Transmembrane helix</keyword>
<keyword evidence="9" id="KW-0472">Membrane</keyword>
<dbReference type="AlphaFoldDB" id="A0A8J9YKW6"/>
<dbReference type="InterPro" id="IPR001675">
    <property type="entry name" value="Glyco_trans_29"/>
</dbReference>
<organism evidence="11 12">
    <name type="scientific">Branchiostoma lanceolatum</name>
    <name type="common">Common lancelet</name>
    <name type="synonym">Amphioxus lanceolatum</name>
    <dbReference type="NCBI Taxonomy" id="7740"/>
    <lineage>
        <taxon>Eukaryota</taxon>
        <taxon>Metazoa</taxon>
        <taxon>Chordata</taxon>
        <taxon>Cephalochordata</taxon>
        <taxon>Leptocardii</taxon>
        <taxon>Amphioxiformes</taxon>
        <taxon>Branchiostomatidae</taxon>
        <taxon>Branchiostoma</taxon>
    </lineage>
</organism>
<keyword evidence="5" id="KW-0812">Transmembrane</keyword>
<evidence type="ECO:0000256" key="4">
    <source>
        <dbReference type="ARBA" id="ARBA00022679"/>
    </source>
</evidence>
<dbReference type="EMBL" id="OV696686">
    <property type="protein sequence ID" value="CAH1232242.1"/>
    <property type="molecule type" value="Genomic_DNA"/>
</dbReference>
<accession>A0A8J9YKW6</accession>
<reference evidence="11" key="1">
    <citation type="submission" date="2022-01" db="EMBL/GenBank/DDBJ databases">
        <authorList>
            <person name="Braso-Vives M."/>
        </authorList>
    </citation>
    <scope>NUCLEOTIDE SEQUENCE</scope>
</reference>
<keyword evidence="4" id="KW-0808">Transferase</keyword>
<gene>
    <name evidence="11" type="primary">ST8SIA5</name>
    <name evidence="11" type="ORF">BLAG_LOCUS1463</name>
</gene>
<name>A0A8J9YKW6_BRALA</name>
<dbReference type="GO" id="GO:0003828">
    <property type="term" value="F:alpha-N-acetylneuraminate alpha-2,8-sialyltransferase activity"/>
    <property type="evidence" value="ECO:0007669"/>
    <property type="project" value="TreeGrafter"/>
</dbReference>
<protein>
    <submittedName>
        <fullName evidence="11">ST8SIA5 protein</fullName>
    </submittedName>
</protein>
<evidence type="ECO:0000313" key="11">
    <source>
        <dbReference type="EMBL" id="CAH1232242.1"/>
    </source>
</evidence>
<comment type="similarity">
    <text evidence="2">Belongs to the glycosyltransferase 29 family.</text>
</comment>
<dbReference type="Proteomes" id="UP000838412">
    <property type="component" value="Chromosome 1"/>
</dbReference>
<keyword evidence="6" id="KW-0735">Signal-anchor</keyword>
<dbReference type="CDD" id="cd23963">
    <property type="entry name" value="GT29_ST8SIA"/>
    <property type="match status" value="1"/>
</dbReference>
<evidence type="ECO:0000256" key="9">
    <source>
        <dbReference type="ARBA" id="ARBA00023136"/>
    </source>
</evidence>
<keyword evidence="10" id="KW-0325">Glycoprotein</keyword>
<dbReference type="Gene3D" id="3.90.1480.20">
    <property type="entry name" value="Glycosyl transferase family 29"/>
    <property type="match status" value="1"/>
</dbReference>
<dbReference type="GO" id="GO:0000139">
    <property type="term" value="C:Golgi membrane"/>
    <property type="evidence" value="ECO:0007669"/>
    <property type="project" value="UniProtKB-SubCell"/>
</dbReference>
<evidence type="ECO:0000256" key="7">
    <source>
        <dbReference type="ARBA" id="ARBA00022989"/>
    </source>
</evidence>
<evidence type="ECO:0000256" key="8">
    <source>
        <dbReference type="ARBA" id="ARBA00023034"/>
    </source>
</evidence>
<dbReference type="OrthoDB" id="10003511at2759"/>
<dbReference type="InterPro" id="IPR038578">
    <property type="entry name" value="GT29-like_sf"/>
</dbReference>